<keyword evidence="1" id="KW-0812">Transmembrane</keyword>
<comment type="caution">
    <text evidence="2">The sequence shown here is derived from an EMBL/GenBank/DDBJ whole genome shotgun (WGS) entry which is preliminary data.</text>
</comment>
<proteinExistence type="predicted"/>
<feature type="transmembrane region" description="Helical" evidence="1">
    <location>
        <begin position="56"/>
        <end position="74"/>
    </location>
</feature>
<evidence type="ECO:0000256" key="1">
    <source>
        <dbReference type="SAM" id="Phobius"/>
    </source>
</evidence>
<keyword evidence="3" id="KW-1185">Reference proteome</keyword>
<evidence type="ECO:0000313" key="2">
    <source>
        <dbReference type="EMBL" id="GAA4296339.1"/>
    </source>
</evidence>
<feature type="transmembrane region" description="Helical" evidence="1">
    <location>
        <begin position="17"/>
        <end position="36"/>
    </location>
</feature>
<sequence length="84" mass="9648">MALLTYKELIREFVAKFLLLWLVGRVLMLASAIHFARQLTFTNLSGLISQISTSDLPLYLLTVLLIAFALWGLTRKNVKRHFLN</sequence>
<accession>A0ABP8F772</accession>
<keyword evidence="1" id="KW-1133">Transmembrane helix</keyword>
<evidence type="ECO:0000313" key="3">
    <source>
        <dbReference type="Proteomes" id="UP001501844"/>
    </source>
</evidence>
<dbReference type="Proteomes" id="UP001501844">
    <property type="component" value="Unassembled WGS sequence"/>
</dbReference>
<name>A0ABP8F772_9BACT</name>
<organism evidence="2 3">
    <name type="scientific">Nibribacter koreensis</name>
    <dbReference type="NCBI Taxonomy" id="1084519"/>
    <lineage>
        <taxon>Bacteria</taxon>
        <taxon>Pseudomonadati</taxon>
        <taxon>Bacteroidota</taxon>
        <taxon>Cytophagia</taxon>
        <taxon>Cytophagales</taxon>
        <taxon>Hymenobacteraceae</taxon>
        <taxon>Nibribacter</taxon>
    </lineage>
</organism>
<gene>
    <name evidence="2" type="ORF">GCM10023183_03100</name>
</gene>
<keyword evidence="1" id="KW-0472">Membrane</keyword>
<reference evidence="3" key="1">
    <citation type="journal article" date="2019" name="Int. J. Syst. Evol. Microbiol.">
        <title>The Global Catalogue of Microorganisms (GCM) 10K type strain sequencing project: providing services to taxonomists for standard genome sequencing and annotation.</title>
        <authorList>
            <consortium name="The Broad Institute Genomics Platform"/>
            <consortium name="The Broad Institute Genome Sequencing Center for Infectious Disease"/>
            <person name="Wu L."/>
            <person name="Ma J."/>
        </authorList>
    </citation>
    <scope>NUCLEOTIDE SEQUENCE [LARGE SCALE GENOMIC DNA]</scope>
    <source>
        <strain evidence="3">JCM 17917</strain>
    </source>
</reference>
<dbReference type="EMBL" id="BAABGX010000001">
    <property type="protein sequence ID" value="GAA4296339.1"/>
    <property type="molecule type" value="Genomic_DNA"/>
</dbReference>
<protein>
    <submittedName>
        <fullName evidence="2">Uncharacterized protein</fullName>
    </submittedName>
</protein>